<keyword evidence="4" id="KW-1185">Reference proteome</keyword>
<dbReference type="Pfam" id="PF13419">
    <property type="entry name" value="HAD_2"/>
    <property type="match status" value="1"/>
</dbReference>
<dbReference type="AlphaFoldDB" id="A0A512J8L2"/>
<dbReference type="Gene3D" id="1.10.150.240">
    <property type="entry name" value="Putative phosphatase, domain 2"/>
    <property type="match status" value="1"/>
</dbReference>
<dbReference type="GO" id="GO:0006281">
    <property type="term" value="P:DNA repair"/>
    <property type="evidence" value="ECO:0007669"/>
    <property type="project" value="TreeGrafter"/>
</dbReference>
<dbReference type="PANTHER" id="PTHR43434:SF13">
    <property type="entry name" value="PHOSPHOGLYCOLATE PHOSPHATASE"/>
    <property type="match status" value="1"/>
</dbReference>
<reference evidence="4" key="2">
    <citation type="journal article" date="2019" name="Int. J. Syst. Evol. Microbiol.">
        <title>The Global Catalogue of Microorganisms (GCM) 10K type strain sequencing project: providing services to taxonomists for standard genome sequencing and annotation.</title>
        <authorList>
            <consortium name="The Broad Institute Genomics Platform"/>
            <consortium name="The Broad Institute Genome Sequencing Center for Infectious Disease"/>
            <person name="Wu L."/>
            <person name="Ma J."/>
        </authorList>
    </citation>
    <scope>NUCLEOTIDE SEQUENCE [LARGE SCALE GENOMIC DNA]</scope>
    <source>
        <strain evidence="4">NBRC 107715</strain>
    </source>
</reference>
<protein>
    <submittedName>
        <fullName evidence="1">Phosphoglycolate phosphatase</fullName>
    </submittedName>
</protein>
<reference evidence="1 3" key="3">
    <citation type="submission" date="2019-07" db="EMBL/GenBank/DDBJ databases">
        <title>Whole genome shotgun sequence of Methylobacterium oxalidis NBRC 107715.</title>
        <authorList>
            <person name="Hosoyama A."/>
            <person name="Uohara A."/>
            <person name="Ohji S."/>
            <person name="Ichikawa N."/>
        </authorList>
    </citation>
    <scope>NUCLEOTIDE SEQUENCE [LARGE SCALE GENOMIC DNA]</scope>
    <source>
        <strain evidence="1 3">NBRC 107715</strain>
    </source>
</reference>
<dbReference type="Gene3D" id="3.40.50.1000">
    <property type="entry name" value="HAD superfamily/HAD-like"/>
    <property type="match status" value="1"/>
</dbReference>
<comment type="caution">
    <text evidence="1">The sequence shown here is derived from an EMBL/GenBank/DDBJ whole genome shotgun (WGS) entry which is preliminary data.</text>
</comment>
<dbReference type="InterPro" id="IPR050155">
    <property type="entry name" value="HAD-like_hydrolase_sf"/>
</dbReference>
<dbReference type="OrthoDB" id="9793014at2"/>
<proteinExistence type="predicted"/>
<gene>
    <name evidence="2" type="ORF">GCM10007888_27220</name>
    <name evidence="1" type="ORF">MOX02_43300</name>
</gene>
<dbReference type="RefSeq" id="WP_147027850.1">
    <property type="nucleotide sequence ID" value="NZ_BJZU01000099.1"/>
</dbReference>
<evidence type="ECO:0000313" key="1">
    <source>
        <dbReference type="EMBL" id="GEP06292.1"/>
    </source>
</evidence>
<dbReference type="PANTHER" id="PTHR43434">
    <property type="entry name" value="PHOSPHOGLYCOLATE PHOSPHATASE"/>
    <property type="match status" value="1"/>
</dbReference>
<reference evidence="2" key="1">
    <citation type="journal article" date="2014" name="Int. J. Syst. Evol. Microbiol.">
        <title>Complete genome of a new Firmicutes species belonging to the dominant human colonic microbiota ('Ruminococcus bicirculans') reveals two chromosomes and a selective capacity to utilize plant glucans.</title>
        <authorList>
            <consortium name="NISC Comparative Sequencing Program"/>
            <person name="Wegmann U."/>
            <person name="Louis P."/>
            <person name="Goesmann A."/>
            <person name="Henrissat B."/>
            <person name="Duncan S.H."/>
            <person name="Flint H.J."/>
        </authorList>
    </citation>
    <scope>NUCLEOTIDE SEQUENCE</scope>
    <source>
        <strain evidence="2">NBRC 107715</strain>
    </source>
</reference>
<sequence length="221" mass="23463">MTFERPPAPYRLVVLDFDGTLADSFPWFCSVINGVADRYGFRRIDEEEVESLRALGAREIVKRLGVPLWKLPAISRHMHDLASRDIGAMRLFPGVPEAMTALARRGTGLAVLSSNTEANVRSVLGPDLAGLVGAYACGASLFGKARRLSALIRRCGAAPAEVLSVGDEIRDAEAARAAGCAFGAVGWGYTRADALARLGPDHHFAEPAEIAGLFADLAGSA</sequence>
<dbReference type="GO" id="GO:0005829">
    <property type="term" value="C:cytosol"/>
    <property type="evidence" value="ECO:0007669"/>
    <property type="project" value="TreeGrafter"/>
</dbReference>
<organism evidence="1 3">
    <name type="scientific">Methylobacterium oxalidis</name>
    <dbReference type="NCBI Taxonomy" id="944322"/>
    <lineage>
        <taxon>Bacteria</taxon>
        <taxon>Pseudomonadati</taxon>
        <taxon>Pseudomonadota</taxon>
        <taxon>Alphaproteobacteria</taxon>
        <taxon>Hyphomicrobiales</taxon>
        <taxon>Methylobacteriaceae</taxon>
        <taxon>Methylobacterium</taxon>
    </lineage>
</organism>
<dbReference type="SFLD" id="SFLDS00003">
    <property type="entry name" value="Haloacid_Dehalogenase"/>
    <property type="match status" value="1"/>
</dbReference>
<dbReference type="InterPro" id="IPR036412">
    <property type="entry name" value="HAD-like_sf"/>
</dbReference>
<reference evidence="2" key="4">
    <citation type="submission" date="2023-01" db="EMBL/GenBank/DDBJ databases">
        <title>Draft genome sequence of Methylobacterium oxalidis strain NBRC 107715.</title>
        <authorList>
            <person name="Sun Q."/>
            <person name="Mori K."/>
        </authorList>
    </citation>
    <scope>NUCLEOTIDE SEQUENCE</scope>
    <source>
        <strain evidence="2">NBRC 107715</strain>
    </source>
</reference>
<dbReference type="GO" id="GO:0008967">
    <property type="term" value="F:phosphoglycolate phosphatase activity"/>
    <property type="evidence" value="ECO:0007669"/>
    <property type="project" value="TreeGrafter"/>
</dbReference>
<dbReference type="Proteomes" id="UP001156856">
    <property type="component" value="Unassembled WGS sequence"/>
</dbReference>
<dbReference type="InterPro" id="IPR023198">
    <property type="entry name" value="PGP-like_dom2"/>
</dbReference>
<dbReference type="Proteomes" id="UP000321960">
    <property type="component" value="Unassembled WGS sequence"/>
</dbReference>
<dbReference type="EMBL" id="BSPK01000035">
    <property type="protein sequence ID" value="GLS64341.1"/>
    <property type="molecule type" value="Genomic_DNA"/>
</dbReference>
<evidence type="ECO:0000313" key="4">
    <source>
        <dbReference type="Proteomes" id="UP001156856"/>
    </source>
</evidence>
<evidence type="ECO:0000313" key="3">
    <source>
        <dbReference type="Proteomes" id="UP000321960"/>
    </source>
</evidence>
<dbReference type="SUPFAM" id="SSF56784">
    <property type="entry name" value="HAD-like"/>
    <property type="match status" value="1"/>
</dbReference>
<evidence type="ECO:0000313" key="2">
    <source>
        <dbReference type="EMBL" id="GLS64341.1"/>
    </source>
</evidence>
<dbReference type="EMBL" id="BJZU01000099">
    <property type="protein sequence ID" value="GEP06292.1"/>
    <property type="molecule type" value="Genomic_DNA"/>
</dbReference>
<dbReference type="InterPro" id="IPR023214">
    <property type="entry name" value="HAD_sf"/>
</dbReference>
<name>A0A512J8L2_9HYPH</name>
<accession>A0A512J8L2</accession>
<dbReference type="InterPro" id="IPR041492">
    <property type="entry name" value="HAD_2"/>
</dbReference>
<dbReference type="SFLD" id="SFLDG01129">
    <property type="entry name" value="C1.5:_HAD__Beta-PGM__Phosphata"/>
    <property type="match status" value="1"/>
</dbReference>